<dbReference type="InterPro" id="IPR005146">
    <property type="entry name" value="B3/B4_tRNA-bd"/>
</dbReference>
<keyword evidence="14" id="KW-0694">RNA-binding</keyword>
<dbReference type="InterPro" id="IPR033714">
    <property type="entry name" value="tRNA_bind_bactPheRS"/>
</dbReference>
<dbReference type="SUPFAM" id="SSF46955">
    <property type="entry name" value="Putative DNA-binding domain"/>
    <property type="match status" value="1"/>
</dbReference>
<dbReference type="Pfam" id="PF01588">
    <property type="entry name" value="tRNA_bind"/>
    <property type="match status" value="1"/>
</dbReference>
<feature type="domain" description="FDX-ACB" evidence="21">
    <location>
        <begin position="745"/>
        <end position="838"/>
    </location>
</feature>
<comment type="catalytic activity">
    <reaction evidence="18">
        <text>tRNA(Phe) + L-phenylalanine + ATP = L-phenylalanyl-tRNA(Phe) + AMP + diphosphate + H(+)</text>
        <dbReference type="Rhea" id="RHEA:19413"/>
        <dbReference type="Rhea" id="RHEA-COMP:9668"/>
        <dbReference type="Rhea" id="RHEA-COMP:9699"/>
        <dbReference type="ChEBI" id="CHEBI:15378"/>
        <dbReference type="ChEBI" id="CHEBI:30616"/>
        <dbReference type="ChEBI" id="CHEBI:33019"/>
        <dbReference type="ChEBI" id="CHEBI:58095"/>
        <dbReference type="ChEBI" id="CHEBI:78442"/>
        <dbReference type="ChEBI" id="CHEBI:78531"/>
        <dbReference type="ChEBI" id="CHEBI:456215"/>
        <dbReference type="EC" id="6.1.1.20"/>
    </reaction>
</comment>
<evidence type="ECO:0000256" key="3">
    <source>
        <dbReference type="ARBA" id="ARBA00008653"/>
    </source>
</evidence>
<dbReference type="SMART" id="SM00873">
    <property type="entry name" value="B3_4"/>
    <property type="match status" value="1"/>
</dbReference>
<dbReference type="NCBIfam" id="TIGR00472">
    <property type="entry name" value="pheT_bact"/>
    <property type="match status" value="1"/>
</dbReference>
<evidence type="ECO:0000259" key="21">
    <source>
        <dbReference type="PROSITE" id="PS51447"/>
    </source>
</evidence>
<evidence type="ECO:0000256" key="1">
    <source>
        <dbReference type="ARBA" id="ARBA00001946"/>
    </source>
</evidence>
<dbReference type="InterPro" id="IPR020825">
    <property type="entry name" value="Phe-tRNA_synthase-like_B3/B4"/>
</dbReference>
<dbReference type="SUPFAM" id="SSF56037">
    <property type="entry name" value="PheT/TilS domain"/>
    <property type="match status" value="1"/>
</dbReference>
<keyword evidence="15" id="KW-0648">Protein biosynthesis</keyword>
<keyword evidence="7" id="KW-0963">Cytoplasm</keyword>
<evidence type="ECO:0000256" key="18">
    <source>
        <dbReference type="ARBA" id="ARBA00049255"/>
    </source>
</evidence>
<evidence type="ECO:0000256" key="8">
    <source>
        <dbReference type="ARBA" id="ARBA00022555"/>
    </source>
</evidence>
<keyword evidence="8" id="KW-0820">tRNA-binding</keyword>
<evidence type="ECO:0000256" key="4">
    <source>
        <dbReference type="ARBA" id="ARBA00011209"/>
    </source>
</evidence>
<dbReference type="InterPro" id="IPR041616">
    <property type="entry name" value="PheRS_beta_core"/>
</dbReference>
<dbReference type="SUPFAM" id="SSF54991">
    <property type="entry name" value="Anticodon-binding domain of PheRS"/>
    <property type="match status" value="1"/>
</dbReference>
<dbReference type="GO" id="GO:0006432">
    <property type="term" value="P:phenylalanyl-tRNA aminoacylation"/>
    <property type="evidence" value="ECO:0007669"/>
    <property type="project" value="InterPro"/>
</dbReference>
<dbReference type="Pfam" id="PF03147">
    <property type="entry name" value="FDX-ACB"/>
    <property type="match status" value="1"/>
</dbReference>
<dbReference type="InterPro" id="IPR009061">
    <property type="entry name" value="DNA-bd_dom_put_sf"/>
</dbReference>
<protein>
    <recommendedName>
        <fullName evidence="6">Phenylalanine--tRNA ligase beta subunit</fullName>
        <ecNumber evidence="5">6.1.1.20</ecNumber>
    </recommendedName>
    <alternativeName>
        <fullName evidence="17">Phenylalanyl-tRNA synthetase beta subunit</fullName>
    </alternativeName>
</protein>
<dbReference type="SUPFAM" id="SSF50249">
    <property type="entry name" value="Nucleic acid-binding proteins"/>
    <property type="match status" value="1"/>
</dbReference>
<dbReference type="GO" id="GO:0005524">
    <property type="term" value="F:ATP binding"/>
    <property type="evidence" value="ECO:0007669"/>
    <property type="project" value="UniProtKB-KW"/>
</dbReference>
<keyword evidence="11" id="KW-0547">Nucleotide-binding</keyword>
<evidence type="ECO:0000256" key="2">
    <source>
        <dbReference type="ARBA" id="ARBA00004496"/>
    </source>
</evidence>
<dbReference type="GO" id="GO:0004826">
    <property type="term" value="F:phenylalanine-tRNA ligase activity"/>
    <property type="evidence" value="ECO:0007669"/>
    <property type="project" value="UniProtKB-EC"/>
</dbReference>
<comment type="similarity">
    <text evidence="3">Belongs to the phenylalanyl-tRNA synthetase beta subunit family. Type 1 subfamily.</text>
</comment>
<dbReference type="FunFam" id="3.30.930.10:FF:000130">
    <property type="entry name" value="Phenylalanine--tRNA ligase beta subunit"/>
    <property type="match status" value="1"/>
</dbReference>
<dbReference type="EMBL" id="CAFBNF010000065">
    <property type="protein sequence ID" value="CAB4939786.1"/>
    <property type="molecule type" value="Genomic_DNA"/>
</dbReference>
<evidence type="ECO:0000256" key="14">
    <source>
        <dbReference type="ARBA" id="ARBA00022884"/>
    </source>
</evidence>
<evidence type="ECO:0000256" key="13">
    <source>
        <dbReference type="ARBA" id="ARBA00022842"/>
    </source>
</evidence>
<evidence type="ECO:0000256" key="6">
    <source>
        <dbReference type="ARBA" id="ARBA00017032"/>
    </source>
</evidence>
<dbReference type="InterPro" id="IPR005121">
    <property type="entry name" value="Fdx_antiC-bd"/>
</dbReference>
<evidence type="ECO:0000256" key="16">
    <source>
        <dbReference type="ARBA" id="ARBA00023146"/>
    </source>
</evidence>
<dbReference type="PANTHER" id="PTHR10947">
    <property type="entry name" value="PHENYLALANYL-TRNA SYNTHETASE BETA CHAIN AND LEUCINE-RICH REPEAT-CONTAINING PROTEIN 47"/>
    <property type="match status" value="1"/>
</dbReference>
<evidence type="ECO:0000256" key="17">
    <source>
        <dbReference type="ARBA" id="ARBA00033189"/>
    </source>
</evidence>
<evidence type="ECO:0000256" key="19">
    <source>
        <dbReference type="SAM" id="MobiDB-lite"/>
    </source>
</evidence>
<evidence type="ECO:0000259" key="20">
    <source>
        <dbReference type="PROSITE" id="PS50886"/>
    </source>
</evidence>
<evidence type="ECO:0000256" key="15">
    <source>
        <dbReference type="ARBA" id="ARBA00022917"/>
    </source>
</evidence>
<comment type="subunit">
    <text evidence="4">Tetramer of two alpha and two beta subunits.</text>
</comment>
<dbReference type="GO" id="GO:0009328">
    <property type="term" value="C:phenylalanine-tRNA ligase complex"/>
    <property type="evidence" value="ECO:0007669"/>
    <property type="project" value="TreeGrafter"/>
</dbReference>
<evidence type="ECO:0000259" key="22">
    <source>
        <dbReference type="PROSITE" id="PS51483"/>
    </source>
</evidence>
<gene>
    <name evidence="23" type="ORF">UFOPK3773_00783</name>
</gene>
<dbReference type="HAMAP" id="MF_00283">
    <property type="entry name" value="Phe_tRNA_synth_beta1"/>
    <property type="match status" value="1"/>
</dbReference>
<dbReference type="Gene3D" id="3.50.40.10">
    <property type="entry name" value="Phenylalanyl-trna Synthetase, Chain B, domain 3"/>
    <property type="match status" value="1"/>
</dbReference>
<sequence length="839" mass="87654">MRAPVSWVREFAALPADVDGRRLAEALVRAGLEVESVEVMGADVDGPVVVGRVVSVEELAEYKKPIRWCQVEVGAEHGHPDTPGIRGIICGARNFAAGDLVAIALPGTVLPGDFRIASRETYGHVSDGMICSARELGLGDEHDGIIVLPADAGAPGDDAKPLLGIGDEVLDIAVTPDRGYALSIRGIAREAATAFQVAFVDPGLELVDLPAPEPGSEPHPCASDDLAACDLFTLRTITGFDPHAPTPSWMSRRLVASGMRSVSLAVDVTNYVMLETGQPLHAFDLTKLRGPVRPRAAGAGETLETLDHASRALSADDLVISDDSGPIGIAGVMGGLTSEIDNESTSIVLEAAHFDPTTIARTCRRHKLSSEASRRFERGVDRVLAPYASARATALLLQLGGGRYLGMTAVEAAHEPTTVALPVSLPSVTAGLAVDAATVVGHLRAVGCAVDDASDPLVVAPPSWRPDLTDPADLVEEVLRLVGYDAIPSTLPTAPAGFGLTERQKARGRVGRALAGSGFVEVLSYPFVGDVELDALGLPTDDPRRAMLLLANPLSDEQPGMRTTLLPGLVTAGRRNIGRGTSDLALFEIGSVSHLAPGQEPRGTTTPPRPSVTHRPSADELAALNALLPTQRAHVAVLLCGLRDRAGWWGPGVPSGWSDSVEAVRTVVAAVNRELVVRPGNSPMPWHPGRCAELVVEGVVIGHAGELHPRVVEAVGLPARSSMAEVDLDSLIPLARAVVSGPHVGTFPVAKEDIALVVESSVLASDVESALRSGAGELLESLRLFDVYEGPQVGEGRKSLAFALRLRAPDRTLSVDDITAVREGALAAAAAAVGASLRA</sequence>
<organism evidence="23">
    <name type="scientific">freshwater metagenome</name>
    <dbReference type="NCBI Taxonomy" id="449393"/>
    <lineage>
        <taxon>unclassified sequences</taxon>
        <taxon>metagenomes</taxon>
        <taxon>ecological metagenomes</taxon>
    </lineage>
</organism>
<evidence type="ECO:0000256" key="11">
    <source>
        <dbReference type="ARBA" id="ARBA00022741"/>
    </source>
</evidence>
<dbReference type="Gene3D" id="3.30.930.10">
    <property type="entry name" value="Bira Bifunctional Protein, Domain 2"/>
    <property type="match status" value="1"/>
</dbReference>
<keyword evidence="12" id="KW-0067">ATP-binding</keyword>
<dbReference type="AlphaFoldDB" id="A0A6J7J9E9"/>
<dbReference type="InterPro" id="IPR002547">
    <property type="entry name" value="tRNA-bd_dom"/>
</dbReference>
<dbReference type="Pfam" id="PF03484">
    <property type="entry name" value="B5"/>
    <property type="match status" value="1"/>
</dbReference>
<reference evidence="23" key="1">
    <citation type="submission" date="2020-05" db="EMBL/GenBank/DDBJ databases">
        <authorList>
            <person name="Chiriac C."/>
            <person name="Salcher M."/>
            <person name="Ghai R."/>
            <person name="Kavagutti S V."/>
        </authorList>
    </citation>
    <scope>NUCLEOTIDE SEQUENCE</scope>
</reference>
<dbReference type="GO" id="GO:0000287">
    <property type="term" value="F:magnesium ion binding"/>
    <property type="evidence" value="ECO:0007669"/>
    <property type="project" value="InterPro"/>
</dbReference>
<dbReference type="InterPro" id="IPR045864">
    <property type="entry name" value="aa-tRNA-synth_II/BPL/LPL"/>
</dbReference>
<dbReference type="InterPro" id="IPR036690">
    <property type="entry name" value="Fdx_antiC-bd_sf"/>
</dbReference>
<evidence type="ECO:0000313" key="23">
    <source>
        <dbReference type="EMBL" id="CAB4939786.1"/>
    </source>
</evidence>
<dbReference type="EC" id="6.1.1.20" evidence="5"/>
<dbReference type="Gene3D" id="3.30.56.10">
    <property type="match status" value="2"/>
</dbReference>
<evidence type="ECO:0000256" key="9">
    <source>
        <dbReference type="ARBA" id="ARBA00022598"/>
    </source>
</evidence>
<dbReference type="SMART" id="SM00896">
    <property type="entry name" value="FDX-ACB"/>
    <property type="match status" value="1"/>
</dbReference>
<feature type="domain" description="B5" evidence="22">
    <location>
        <begin position="414"/>
        <end position="489"/>
    </location>
</feature>
<keyword evidence="10" id="KW-0479">Metal-binding</keyword>
<dbReference type="InterPro" id="IPR005147">
    <property type="entry name" value="tRNA_synthase_B5-dom"/>
</dbReference>
<dbReference type="Gene3D" id="3.30.70.380">
    <property type="entry name" value="Ferrodoxin-fold anticodon-binding domain"/>
    <property type="match status" value="1"/>
</dbReference>
<dbReference type="SUPFAM" id="SSF55681">
    <property type="entry name" value="Class II aaRS and biotin synthetases"/>
    <property type="match status" value="1"/>
</dbReference>
<evidence type="ECO:0000256" key="5">
    <source>
        <dbReference type="ARBA" id="ARBA00012814"/>
    </source>
</evidence>
<evidence type="ECO:0000256" key="7">
    <source>
        <dbReference type="ARBA" id="ARBA00022490"/>
    </source>
</evidence>
<keyword evidence="9" id="KW-0436">Ligase</keyword>
<dbReference type="PANTHER" id="PTHR10947:SF0">
    <property type="entry name" value="PHENYLALANINE--TRNA LIGASE BETA SUBUNIT"/>
    <property type="match status" value="1"/>
</dbReference>
<dbReference type="PROSITE" id="PS51447">
    <property type="entry name" value="FDX_ACB"/>
    <property type="match status" value="1"/>
</dbReference>
<dbReference type="InterPro" id="IPR004532">
    <property type="entry name" value="Phe-tRNA-ligase_IIc_bsu_bact"/>
</dbReference>
<keyword evidence="13" id="KW-0460">Magnesium</keyword>
<keyword evidence="16" id="KW-0030">Aminoacyl-tRNA synthetase</keyword>
<dbReference type="Gene3D" id="2.40.50.140">
    <property type="entry name" value="Nucleic acid-binding proteins"/>
    <property type="match status" value="1"/>
</dbReference>
<comment type="subcellular location">
    <subcellularLocation>
        <location evidence="2">Cytoplasm</location>
    </subcellularLocation>
</comment>
<dbReference type="PROSITE" id="PS50886">
    <property type="entry name" value="TRBD"/>
    <property type="match status" value="1"/>
</dbReference>
<evidence type="ECO:0000256" key="10">
    <source>
        <dbReference type="ARBA" id="ARBA00022723"/>
    </source>
</evidence>
<feature type="region of interest" description="Disordered" evidence="19">
    <location>
        <begin position="595"/>
        <end position="615"/>
    </location>
</feature>
<dbReference type="GO" id="GO:0000049">
    <property type="term" value="F:tRNA binding"/>
    <property type="evidence" value="ECO:0007669"/>
    <property type="project" value="UniProtKB-KW"/>
</dbReference>
<dbReference type="CDD" id="cd00769">
    <property type="entry name" value="PheRS_beta_core"/>
    <property type="match status" value="1"/>
</dbReference>
<dbReference type="CDD" id="cd02796">
    <property type="entry name" value="tRNA_bind_bactPheRS"/>
    <property type="match status" value="1"/>
</dbReference>
<dbReference type="PROSITE" id="PS51483">
    <property type="entry name" value="B5"/>
    <property type="match status" value="1"/>
</dbReference>
<dbReference type="SMART" id="SM00874">
    <property type="entry name" value="B5"/>
    <property type="match status" value="1"/>
</dbReference>
<evidence type="ECO:0000256" key="12">
    <source>
        <dbReference type="ARBA" id="ARBA00022840"/>
    </source>
</evidence>
<dbReference type="InterPro" id="IPR012340">
    <property type="entry name" value="NA-bd_OB-fold"/>
</dbReference>
<proteinExistence type="inferred from homology"/>
<dbReference type="FunFam" id="3.30.70.380:FF:000001">
    <property type="entry name" value="Phenylalanine--tRNA ligase beta subunit"/>
    <property type="match status" value="1"/>
</dbReference>
<dbReference type="InterPro" id="IPR045060">
    <property type="entry name" value="Phe-tRNA-ligase_IIc_bsu"/>
</dbReference>
<dbReference type="Pfam" id="PF03483">
    <property type="entry name" value="B3_4"/>
    <property type="match status" value="1"/>
</dbReference>
<dbReference type="Pfam" id="PF17759">
    <property type="entry name" value="tRNA_synthFbeta"/>
    <property type="match status" value="1"/>
</dbReference>
<name>A0A6J7J9E9_9ZZZZ</name>
<feature type="domain" description="TRNA-binding" evidence="20">
    <location>
        <begin position="42"/>
        <end position="160"/>
    </location>
</feature>
<accession>A0A6J7J9E9</accession>
<comment type="cofactor">
    <cofactor evidence="1">
        <name>Mg(2+)</name>
        <dbReference type="ChEBI" id="CHEBI:18420"/>
    </cofactor>
</comment>